<dbReference type="AlphaFoldDB" id="A0AAE2CY18"/>
<comment type="caution">
    <text evidence="2">The sequence shown here is derived from an EMBL/GenBank/DDBJ whole genome shotgun (WGS) entry which is preliminary data.</text>
</comment>
<evidence type="ECO:0000313" key="3">
    <source>
        <dbReference type="Proteomes" id="UP001293254"/>
    </source>
</evidence>
<dbReference type="Pfam" id="PF14111">
    <property type="entry name" value="DUF4283"/>
    <property type="match status" value="1"/>
</dbReference>
<sequence length="245" mass="28292">MELELDRLGKALDFGEGDSEEVVIPKLDWSKGTAETGWFVCGRMITWRIANFDALRNYLIAPFHSVRGMDVRFLEGARFFVRFNHVLDHERAMERCPWTFEKNLLIECSVMRILRQWIFNGNHLGRFIELELDKGGRAWGSVMCIRVSLDVEKSLCRSMKLSNEAGSRWWFCSNMRDCLIFATFVVGWAILLSIVKCGLQRTLWSWVTPPHLAPSCELLHRAGEEISFRQGGNRIIQSEIFGTDP</sequence>
<evidence type="ECO:0000259" key="1">
    <source>
        <dbReference type="Pfam" id="PF14111"/>
    </source>
</evidence>
<dbReference type="EMBL" id="JACGWO010000001">
    <property type="protein sequence ID" value="KAK4438831.1"/>
    <property type="molecule type" value="Genomic_DNA"/>
</dbReference>
<gene>
    <name evidence="2" type="ORF">Salat_0217700</name>
</gene>
<protein>
    <recommendedName>
        <fullName evidence="1">DUF4283 domain-containing protein</fullName>
    </recommendedName>
</protein>
<evidence type="ECO:0000313" key="2">
    <source>
        <dbReference type="EMBL" id="KAK4438831.1"/>
    </source>
</evidence>
<proteinExistence type="predicted"/>
<keyword evidence="3" id="KW-1185">Reference proteome</keyword>
<reference evidence="2" key="2">
    <citation type="journal article" date="2024" name="Plant">
        <title>Genomic evolution and insights into agronomic trait innovations of Sesamum species.</title>
        <authorList>
            <person name="Miao H."/>
            <person name="Wang L."/>
            <person name="Qu L."/>
            <person name="Liu H."/>
            <person name="Sun Y."/>
            <person name="Le M."/>
            <person name="Wang Q."/>
            <person name="Wei S."/>
            <person name="Zheng Y."/>
            <person name="Lin W."/>
            <person name="Duan Y."/>
            <person name="Cao H."/>
            <person name="Xiong S."/>
            <person name="Wang X."/>
            <person name="Wei L."/>
            <person name="Li C."/>
            <person name="Ma Q."/>
            <person name="Ju M."/>
            <person name="Zhao R."/>
            <person name="Li G."/>
            <person name="Mu C."/>
            <person name="Tian Q."/>
            <person name="Mei H."/>
            <person name="Zhang T."/>
            <person name="Gao T."/>
            <person name="Zhang H."/>
        </authorList>
    </citation>
    <scope>NUCLEOTIDE SEQUENCE</scope>
    <source>
        <strain evidence="2">3651</strain>
    </source>
</reference>
<name>A0AAE2CY18_9LAMI</name>
<dbReference type="Proteomes" id="UP001293254">
    <property type="component" value="Unassembled WGS sequence"/>
</dbReference>
<feature type="domain" description="DUF4283" evidence="1">
    <location>
        <begin position="35"/>
        <end position="106"/>
    </location>
</feature>
<dbReference type="InterPro" id="IPR025558">
    <property type="entry name" value="DUF4283"/>
</dbReference>
<accession>A0AAE2CY18</accession>
<reference evidence="2" key="1">
    <citation type="submission" date="2020-06" db="EMBL/GenBank/DDBJ databases">
        <authorList>
            <person name="Li T."/>
            <person name="Hu X."/>
            <person name="Zhang T."/>
            <person name="Song X."/>
            <person name="Zhang H."/>
            <person name="Dai N."/>
            <person name="Sheng W."/>
            <person name="Hou X."/>
            <person name="Wei L."/>
        </authorList>
    </citation>
    <scope>NUCLEOTIDE SEQUENCE</scope>
    <source>
        <strain evidence="2">3651</strain>
        <tissue evidence="2">Leaf</tissue>
    </source>
</reference>
<organism evidence="2 3">
    <name type="scientific">Sesamum alatum</name>
    <dbReference type="NCBI Taxonomy" id="300844"/>
    <lineage>
        <taxon>Eukaryota</taxon>
        <taxon>Viridiplantae</taxon>
        <taxon>Streptophyta</taxon>
        <taxon>Embryophyta</taxon>
        <taxon>Tracheophyta</taxon>
        <taxon>Spermatophyta</taxon>
        <taxon>Magnoliopsida</taxon>
        <taxon>eudicotyledons</taxon>
        <taxon>Gunneridae</taxon>
        <taxon>Pentapetalae</taxon>
        <taxon>asterids</taxon>
        <taxon>lamiids</taxon>
        <taxon>Lamiales</taxon>
        <taxon>Pedaliaceae</taxon>
        <taxon>Sesamum</taxon>
    </lineage>
</organism>